<comment type="caution">
    <text evidence="4">The sequence shown here is derived from an EMBL/GenBank/DDBJ whole genome shotgun (WGS) entry which is preliminary data.</text>
</comment>
<feature type="domain" description="Fe-S hydro-lyase tartrate dehydratase beta-type catalytic" evidence="3">
    <location>
        <begin position="7"/>
        <end position="174"/>
    </location>
</feature>
<dbReference type="NCBIfam" id="TIGR00723">
    <property type="entry name" value="ttdB_fumA_fumB"/>
    <property type="match status" value="1"/>
</dbReference>
<dbReference type="AlphaFoldDB" id="A0A9D2IIZ2"/>
<evidence type="ECO:0000256" key="2">
    <source>
        <dbReference type="ARBA" id="ARBA00023239"/>
    </source>
</evidence>
<dbReference type="PANTHER" id="PTHR43351:SF2">
    <property type="entry name" value="L(+)-TARTRATE DEHYDRATASE SUBUNIT BETA-RELATED"/>
    <property type="match status" value="1"/>
</dbReference>
<reference evidence="4" key="2">
    <citation type="submission" date="2021-04" db="EMBL/GenBank/DDBJ databases">
        <authorList>
            <person name="Gilroy R."/>
        </authorList>
    </citation>
    <scope>NUCLEOTIDE SEQUENCE</scope>
    <source>
        <strain evidence="4">CHK192-19661</strain>
    </source>
</reference>
<sequence length="178" mass="18860">MKRIQLPLCDKDIRALRAGESVLLSGEMLTGRDCAHRRICEMLDAGEALPFSLAGQTIYYAGPCPAPEGKACGSCGPTTSARMDSFAPRLLDLGLKGMIGKGERSEAVCESIVKNGAVYFAAIGGAGALYGNAIEKSELVAFPDLLSEAVYRFTVRDFPCIVAIDCTGGNIYKEGKKA</sequence>
<dbReference type="PANTHER" id="PTHR43351">
    <property type="entry name" value="L(+)-TARTRATE DEHYDRATASE SUBUNIT BETA"/>
    <property type="match status" value="1"/>
</dbReference>
<evidence type="ECO:0000313" key="4">
    <source>
        <dbReference type="EMBL" id="HIZ10093.1"/>
    </source>
</evidence>
<organism evidence="4 5">
    <name type="scientific">Candidatus Borkfalkia avicola</name>
    <dbReference type="NCBI Taxonomy" id="2838503"/>
    <lineage>
        <taxon>Bacteria</taxon>
        <taxon>Bacillati</taxon>
        <taxon>Bacillota</taxon>
        <taxon>Clostridia</taxon>
        <taxon>Christensenellales</taxon>
        <taxon>Christensenellaceae</taxon>
        <taxon>Candidatus Borkfalkia</taxon>
    </lineage>
</organism>
<name>A0A9D2IIZ2_9FIRM</name>
<dbReference type="InterPro" id="IPR004647">
    <property type="entry name" value="Fe-S_hydro-lyase_TtdB-typ_cat"/>
</dbReference>
<dbReference type="NCBIfam" id="NF005310">
    <property type="entry name" value="PRK06842.1"/>
    <property type="match status" value="1"/>
</dbReference>
<dbReference type="GO" id="GO:0016836">
    <property type="term" value="F:hydro-lyase activity"/>
    <property type="evidence" value="ECO:0007669"/>
    <property type="project" value="InterPro"/>
</dbReference>
<keyword evidence="2" id="KW-0456">Lyase</keyword>
<dbReference type="Gene3D" id="3.20.130.10">
    <property type="entry name" value="Fe-S hydro-lyase, tartrate dehydratase beta-type, catalytic domain"/>
    <property type="match status" value="1"/>
</dbReference>
<reference evidence="4" key="1">
    <citation type="journal article" date="2021" name="PeerJ">
        <title>Extensive microbial diversity within the chicken gut microbiome revealed by metagenomics and culture.</title>
        <authorList>
            <person name="Gilroy R."/>
            <person name="Ravi A."/>
            <person name="Getino M."/>
            <person name="Pursley I."/>
            <person name="Horton D.L."/>
            <person name="Alikhan N.F."/>
            <person name="Baker D."/>
            <person name="Gharbi K."/>
            <person name="Hall N."/>
            <person name="Watson M."/>
            <person name="Adriaenssens E.M."/>
            <person name="Foster-Nyarko E."/>
            <person name="Jarju S."/>
            <person name="Secka A."/>
            <person name="Antonio M."/>
            <person name="Oren A."/>
            <person name="Chaudhuri R.R."/>
            <person name="La Ragione R."/>
            <person name="Hildebrand F."/>
            <person name="Pallen M.J."/>
        </authorList>
    </citation>
    <scope>NUCLEOTIDE SEQUENCE</scope>
    <source>
        <strain evidence="4">CHK192-19661</strain>
    </source>
</reference>
<protein>
    <submittedName>
        <fullName evidence="4">Fe-S-containing hydro-lyase</fullName>
    </submittedName>
</protein>
<evidence type="ECO:0000259" key="3">
    <source>
        <dbReference type="Pfam" id="PF05683"/>
    </source>
</evidence>
<evidence type="ECO:0000313" key="5">
    <source>
        <dbReference type="Proteomes" id="UP000824025"/>
    </source>
</evidence>
<dbReference type="Pfam" id="PF05683">
    <property type="entry name" value="Fumerase_C"/>
    <property type="match status" value="1"/>
</dbReference>
<dbReference type="Proteomes" id="UP000824025">
    <property type="component" value="Unassembled WGS sequence"/>
</dbReference>
<comment type="similarity">
    <text evidence="1">Belongs to the class-I fumarase family.</text>
</comment>
<dbReference type="SUPFAM" id="SSF117457">
    <property type="entry name" value="FumA C-terminal domain-like"/>
    <property type="match status" value="1"/>
</dbReference>
<dbReference type="EMBL" id="DXCF01000032">
    <property type="protein sequence ID" value="HIZ10093.1"/>
    <property type="molecule type" value="Genomic_DNA"/>
</dbReference>
<gene>
    <name evidence="4" type="ORF">H9726_06360</name>
</gene>
<dbReference type="InterPro" id="IPR036660">
    <property type="entry name" value="Fe-S_hydroAse_TtdB_cat_sf"/>
</dbReference>
<accession>A0A9D2IIZ2</accession>
<evidence type="ECO:0000256" key="1">
    <source>
        <dbReference type="ARBA" id="ARBA00008876"/>
    </source>
</evidence>
<proteinExistence type="inferred from homology"/>